<dbReference type="GO" id="GO:0046872">
    <property type="term" value="F:metal ion binding"/>
    <property type="evidence" value="ECO:0007669"/>
    <property type="project" value="UniProtKB-KW"/>
</dbReference>
<dbReference type="PANTHER" id="PTHR43758">
    <property type="entry name" value="7,8-DIHYDRO-8-OXOGUANINE TRIPHOSPHATASE"/>
    <property type="match status" value="1"/>
</dbReference>
<evidence type="ECO:0000313" key="8">
    <source>
        <dbReference type="Proteomes" id="UP001056429"/>
    </source>
</evidence>
<sequence length="152" mass="17811">MKLGTLCYIEKDEKILLLKRNKKENDVHEGKWIGLGGKIEQGESPAECIIREVKEESGLNIMNPKLRGILTFPQFKDNIDWYVFLYTANEFTGDLIDSPEGHLEWIDKDKVLKMPTWEGDLVFLNMLLKDEKNFEIKFEYNNEGKLDSYTIY</sequence>
<dbReference type="PROSITE" id="PS00893">
    <property type="entry name" value="NUDIX_BOX"/>
    <property type="match status" value="1"/>
</dbReference>
<gene>
    <name evidence="7" type="ORF">KDK92_14350</name>
</gene>
<organism evidence="7 8">
    <name type="scientific">Oceanirhabdus seepicola</name>
    <dbReference type="NCBI Taxonomy" id="2828781"/>
    <lineage>
        <taxon>Bacteria</taxon>
        <taxon>Bacillati</taxon>
        <taxon>Bacillota</taxon>
        <taxon>Clostridia</taxon>
        <taxon>Eubacteriales</taxon>
        <taxon>Clostridiaceae</taxon>
        <taxon>Oceanirhabdus</taxon>
    </lineage>
</organism>
<evidence type="ECO:0000259" key="6">
    <source>
        <dbReference type="PROSITE" id="PS51462"/>
    </source>
</evidence>
<keyword evidence="8" id="KW-1185">Reference proteome</keyword>
<dbReference type="GO" id="GO:0006281">
    <property type="term" value="P:DNA repair"/>
    <property type="evidence" value="ECO:0007669"/>
    <property type="project" value="InterPro"/>
</dbReference>
<dbReference type="Pfam" id="PF00293">
    <property type="entry name" value="NUDIX"/>
    <property type="match status" value="1"/>
</dbReference>
<evidence type="ECO:0000256" key="2">
    <source>
        <dbReference type="ARBA" id="ARBA00005582"/>
    </source>
</evidence>
<dbReference type="EMBL" id="JAGSOJ010000003">
    <property type="protein sequence ID" value="MCM1990909.1"/>
    <property type="molecule type" value="Genomic_DNA"/>
</dbReference>
<dbReference type="Gene3D" id="3.90.79.10">
    <property type="entry name" value="Nucleoside Triphosphate Pyrophosphohydrolase"/>
    <property type="match status" value="1"/>
</dbReference>
<evidence type="ECO:0000256" key="4">
    <source>
        <dbReference type="ARBA" id="ARBA00022801"/>
    </source>
</evidence>
<dbReference type="SUPFAM" id="SSF55811">
    <property type="entry name" value="Nudix"/>
    <property type="match status" value="1"/>
</dbReference>
<dbReference type="InterPro" id="IPR003562">
    <property type="entry name" value="Mutator_MutX_prot"/>
</dbReference>
<evidence type="ECO:0000256" key="3">
    <source>
        <dbReference type="ARBA" id="ARBA00022723"/>
    </source>
</evidence>
<dbReference type="Proteomes" id="UP001056429">
    <property type="component" value="Unassembled WGS sequence"/>
</dbReference>
<reference evidence="7" key="1">
    <citation type="journal article" date="2021" name="mSystems">
        <title>Bacteria and Archaea Synergistically Convert Glycine Betaine to Biogenic Methane in the Formosa Cold Seep of the South China Sea.</title>
        <authorList>
            <person name="Li L."/>
            <person name="Zhang W."/>
            <person name="Zhang S."/>
            <person name="Song L."/>
            <person name="Sun Q."/>
            <person name="Zhang H."/>
            <person name="Xiang H."/>
            <person name="Dong X."/>
        </authorList>
    </citation>
    <scope>NUCLEOTIDE SEQUENCE</scope>
    <source>
        <strain evidence="7">ZWT</strain>
    </source>
</reference>
<comment type="cofactor">
    <cofactor evidence="1">
        <name>Mg(2+)</name>
        <dbReference type="ChEBI" id="CHEBI:18420"/>
    </cofactor>
</comment>
<dbReference type="GO" id="GO:0005737">
    <property type="term" value="C:cytoplasm"/>
    <property type="evidence" value="ECO:0007669"/>
    <property type="project" value="TreeGrafter"/>
</dbReference>
<dbReference type="GO" id="GO:0008413">
    <property type="term" value="F:8-oxo-7,8-dihydroguanosine triphosphate pyrophosphatase activity"/>
    <property type="evidence" value="ECO:0007669"/>
    <property type="project" value="InterPro"/>
</dbReference>
<reference evidence="7" key="2">
    <citation type="submission" date="2021-04" db="EMBL/GenBank/DDBJ databases">
        <authorList>
            <person name="Dong X."/>
        </authorList>
    </citation>
    <scope>NUCLEOTIDE SEQUENCE</scope>
    <source>
        <strain evidence="7">ZWT</strain>
    </source>
</reference>
<protein>
    <submittedName>
        <fullName evidence="7">8-oxo-dGTP diphosphatase</fullName>
    </submittedName>
</protein>
<dbReference type="PRINTS" id="PR01402">
    <property type="entry name" value="MUTATORMUTX"/>
</dbReference>
<dbReference type="PANTHER" id="PTHR43758:SF2">
    <property type="entry name" value="OXIDIZED PURINE NUCLEOSIDE TRIPHOSPHATE HYDROLASE"/>
    <property type="match status" value="1"/>
</dbReference>
<dbReference type="InterPro" id="IPR015797">
    <property type="entry name" value="NUDIX_hydrolase-like_dom_sf"/>
</dbReference>
<dbReference type="InterPro" id="IPR020084">
    <property type="entry name" value="NUDIX_hydrolase_CS"/>
</dbReference>
<dbReference type="InterPro" id="IPR000086">
    <property type="entry name" value="NUDIX_hydrolase_dom"/>
</dbReference>
<comment type="similarity">
    <text evidence="2">Belongs to the Nudix hydrolase family.</text>
</comment>
<proteinExistence type="inferred from homology"/>
<keyword evidence="5" id="KW-0460">Magnesium</keyword>
<evidence type="ECO:0000256" key="1">
    <source>
        <dbReference type="ARBA" id="ARBA00001946"/>
    </source>
</evidence>
<accession>A0A9J6P542</accession>
<dbReference type="CDD" id="cd18886">
    <property type="entry name" value="NUDIX_MutT_Nudt1"/>
    <property type="match status" value="1"/>
</dbReference>
<evidence type="ECO:0000313" key="7">
    <source>
        <dbReference type="EMBL" id="MCM1990909.1"/>
    </source>
</evidence>
<comment type="caution">
    <text evidence="7">The sequence shown here is derived from an EMBL/GenBank/DDBJ whole genome shotgun (WGS) entry which is preliminary data.</text>
</comment>
<dbReference type="AlphaFoldDB" id="A0A9J6P542"/>
<dbReference type="PROSITE" id="PS51462">
    <property type="entry name" value="NUDIX"/>
    <property type="match status" value="1"/>
</dbReference>
<name>A0A9J6P542_9CLOT</name>
<feature type="domain" description="Nudix hydrolase" evidence="6">
    <location>
        <begin position="1"/>
        <end position="128"/>
    </location>
</feature>
<keyword evidence="4" id="KW-0378">Hydrolase</keyword>
<evidence type="ECO:0000256" key="5">
    <source>
        <dbReference type="ARBA" id="ARBA00022842"/>
    </source>
</evidence>
<keyword evidence="3" id="KW-0479">Metal-binding</keyword>